<dbReference type="HOGENOM" id="CLU_000445_11_1_3"/>
<gene>
    <name evidence="3" type="ordered locus">PCC7424_3092</name>
</gene>
<dbReference type="InterPro" id="IPR043128">
    <property type="entry name" value="Rev_trsase/Diguanyl_cyclase"/>
</dbReference>
<evidence type="ECO:0000313" key="3">
    <source>
        <dbReference type="EMBL" id="ACK71494.1"/>
    </source>
</evidence>
<feature type="transmembrane region" description="Helical" evidence="1">
    <location>
        <begin position="187"/>
        <end position="210"/>
    </location>
</feature>
<dbReference type="Pfam" id="PF00990">
    <property type="entry name" value="GGDEF"/>
    <property type="match status" value="1"/>
</dbReference>
<dbReference type="GO" id="GO:0052621">
    <property type="term" value="F:diguanylate cyclase activity"/>
    <property type="evidence" value="ECO:0007669"/>
    <property type="project" value="TreeGrafter"/>
</dbReference>
<keyword evidence="1" id="KW-1133">Transmembrane helix</keyword>
<keyword evidence="1" id="KW-0812">Transmembrane</keyword>
<dbReference type="FunFam" id="3.30.70.270:FF:000001">
    <property type="entry name" value="Diguanylate cyclase domain protein"/>
    <property type="match status" value="1"/>
</dbReference>
<dbReference type="GO" id="GO:1902201">
    <property type="term" value="P:negative regulation of bacterial-type flagellum-dependent cell motility"/>
    <property type="evidence" value="ECO:0007669"/>
    <property type="project" value="TreeGrafter"/>
</dbReference>
<dbReference type="PANTHER" id="PTHR45138">
    <property type="entry name" value="REGULATORY COMPONENTS OF SENSORY TRANSDUCTION SYSTEM"/>
    <property type="match status" value="1"/>
</dbReference>
<feature type="transmembrane region" description="Helical" evidence="1">
    <location>
        <begin position="62"/>
        <end position="84"/>
    </location>
</feature>
<proteinExistence type="predicted"/>
<evidence type="ECO:0000313" key="4">
    <source>
        <dbReference type="Proteomes" id="UP000002384"/>
    </source>
</evidence>
<name>B7KBD8_GLOC7</name>
<reference evidence="4" key="1">
    <citation type="journal article" date="2011" name="MBio">
        <title>Novel metabolic attributes of the genus Cyanothece, comprising a group of unicellular nitrogen-fixing Cyanobacteria.</title>
        <authorList>
            <person name="Bandyopadhyay A."/>
            <person name="Elvitigala T."/>
            <person name="Welsh E."/>
            <person name="Stockel J."/>
            <person name="Liberton M."/>
            <person name="Min H."/>
            <person name="Sherman L.A."/>
            <person name="Pakrasi H.B."/>
        </authorList>
    </citation>
    <scope>NUCLEOTIDE SEQUENCE [LARGE SCALE GENOMIC DNA]</scope>
    <source>
        <strain evidence="4">PCC 7424</strain>
    </source>
</reference>
<dbReference type="GO" id="GO:0043709">
    <property type="term" value="P:cell adhesion involved in single-species biofilm formation"/>
    <property type="evidence" value="ECO:0007669"/>
    <property type="project" value="TreeGrafter"/>
</dbReference>
<keyword evidence="1" id="KW-0472">Membrane</keyword>
<dbReference type="Gene3D" id="3.30.70.270">
    <property type="match status" value="1"/>
</dbReference>
<dbReference type="InterPro" id="IPR050469">
    <property type="entry name" value="Diguanylate_Cyclase"/>
</dbReference>
<dbReference type="EMBL" id="CP001291">
    <property type="protein sequence ID" value="ACK71494.1"/>
    <property type="molecule type" value="Genomic_DNA"/>
</dbReference>
<feature type="transmembrane region" description="Helical" evidence="1">
    <location>
        <begin position="6"/>
        <end position="29"/>
    </location>
</feature>
<dbReference type="NCBIfam" id="TIGR00254">
    <property type="entry name" value="GGDEF"/>
    <property type="match status" value="1"/>
</dbReference>
<dbReference type="SUPFAM" id="SSF55073">
    <property type="entry name" value="Nucleotide cyclase"/>
    <property type="match status" value="1"/>
</dbReference>
<feature type="transmembrane region" description="Helical" evidence="1">
    <location>
        <begin position="36"/>
        <end position="56"/>
    </location>
</feature>
<dbReference type="OrthoDB" id="9115at2"/>
<evidence type="ECO:0000259" key="2">
    <source>
        <dbReference type="PROSITE" id="PS50887"/>
    </source>
</evidence>
<dbReference type="STRING" id="65393.PCC7424_3092"/>
<dbReference type="RefSeq" id="WP_015955091.1">
    <property type="nucleotide sequence ID" value="NC_011729.1"/>
</dbReference>
<dbReference type="InterPro" id="IPR029787">
    <property type="entry name" value="Nucleotide_cyclase"/>
</dbReference>
<feature type="domain" description="GGDEF" evidence="2">
    <location>
        <begin position="252"/>
        <end position="385"/>
    </location>
</feature>
<keyword evidence="4" id="KW-1185">Reference proteome</keyword>
<protein>
    <submittedName>
        <fullName evidence="3">Diguanylate cyclase</fullName>
    </submittedName>
</protein>
<dbReference type="InterPro" id="IPR000160">
    <property type="entry name" value="GGDEF_dom"/>
</dbReference>
<dbReference type="PROSITE" id="PS50887">
    <property type="entry name" value="GGDEF"/>
    <property type="match status" value="1"/>
</dbReference>
<dbReference type="AlphaFoldDB" id="B7KBD8"/>
<dbReference type="CDD" id="cd01949">
    <property type="entry name" value="GGDEF"/>
    <property type="match status" value="1"/>
</dbReference>
<organism evidence="3 4">
    <name type="scientific">Gloeothece citriformis (strain PCC 7424)</name>
    <name type="common">Cyanothece sp. (strain PCC 7424)</name>
    <dbReference type="NCBI Taxonomy" id="65393"/>
    <lineage>
        <taxon>Bacteria</taxon>
        <taxon>Bacillati</taxon>
        <taxon>Cyanobacteriota</taxon>
        <taxon>Cyanophyceae</taxon>
        <taxon>Oscillatoriophycideae</taxon>
        <taxon>Chroococcales</taxon>
        <taxon>Aphanothecaceae</taxon>
        <taxon>Gloeothece</taxon>
        <taxon>Gloeothece citriformis</taxon>
    </lineage>
</organism>
<accession>B7KBD8</accession>
<feature type="transmembrane region" description="Helical" evidence="1">
    <location>
        <begin position="147"/>
        <end position="167"/>
    </location>
</feature>
<feature type="transmembrane region" description="Helical" evidence="1">
    <location>
        <begin position="91"/>
        <end position="110"/>
    </location>
</feature>
<dbReference type="PANTHER" id="PTHR45138:SF9">
    <property type="entry name" value="DIGUANYLATE CYCLASE DGCM-RELATED"/>
    <property type="match status" value="1"/>
</dbReference>
<dbReference type="KEGG" id="cyc:PCC7424_3092"/>
<sequence>MNFDVHTAIVLTAIVFILQSIPLMFLYLLANQYKGINYWLLGNLFLAVGYFMIAWQGITIDFFSIIISNVLPIVGISCLGIGVSQFTQQTYLRYFILALNALWFVIHLHFTYINNNILLKNIIFYFIVSIILIITAYYLFIYKNKKIIISTYFTGIIFLFFSIIFLIRTGVLLSNDTLNPWIDSRLFYISFYLCYFIISFLLTVGFVSMVSQRLYQDLQTLATCDFLTGTLNRRAMQIEINKEIAYCNRTQKRFAVILMDIDRFKLINDNYGHDSGDLVLKHFTMTIKNNIRQEDSLGRWGGEEFLVLSKVNTIEDACTLAERLRNGIENEKVIINHTIIEYTISLGVAVYAIHGTTQEQLVKSADTALYQAKNSGRNRVAIAKITRAL</sequence>
<dbReference type="GO" id="GO:0005886">
    <property type="term" value="C:plasma membrane"/>
    <property type="evidence" value="ECO:0007669"/>
    <property type="project" value="TreeGrafter"/>
</dbReference>
<dbReference type="Proteomes" id="UP000002384">
    <property type="component" value="Chromosome"/>
</dbReference>
<evidence type="ECO:0000256" key="1">
    <source>
        <dbReference type="SAM" id="Phobius"/>
    </source>
</evidence>
<dbReference type="eggNOG" id="COG3706">
    <property type="taxonomic scope" value="Bacteria"/>
</dbReference>
<dbReference type="SMART" id="SM00267">
    <property type="entry name" value="GGDEF"/>
    <property type="match status" value="1"/>
</dbReference>
<feature type="transmembrane region" description="Helical" evidence="1">
    <location>
        <begin position="122"/>
        <end position="140"/>
    </location>
</feature>